<feature type="transmembrane region" description="Helical" evidence="7">
    <location>
        <begin position="141"/>
        <end position="159"/>
    </location>
</feature>
<dbReference type="CDD" id="cd06550">
    <property type="entry name" value="TM_ABC_iron-siderophores_like"/>
    <property type="match status" value="1"/>
</dbReference>
<dbReference type="GO" id="GO:0055085">
    <property type="term" value="P:transmembrane transport"/>
    <property type="evidence" value="ECO:0007669"/>
    <property type="project" value="InterPro"/>
</dbReference>
<dbReference type="GO" id="GO:0010043">
    <property type="term" value="P:response to zinc ion"/>
    <property type="evidence" value="ECO:0007669"/>
    <property type="project" value="TreeGrafter"/>
</dbReference>
<comment type="similarity">
    <text evidence="2 6">Belongs to the ABC-3 integral membrane protein family.</text>
</comment>
<dbReference type="GO" id="GO:0043190">
    <property type="term" value="C:ATP-binding cassette (ABC) transporter complex"/>
    <property type="evidence" value="ECO:0007669"/>
    <property type="project" value="InterPro"/>
</dbReference>
<feature type="transmembrane region" description="Helical" evidence="7">
    <location>
        <begin position="228"/>
        <end position="249"/>
    </location>
</feature>
<dbReference type="STRING" id="70996.SE18_05655"/>
<dbReference type="FunFam" id="1.10.3470.10:FF:000003">
    <property type="entry name" value="Iron ABC transporter permease SitD"/>
    <property type="match status" value="1"/>
</dbReference>
<evidence type="ECO:0000256" key="2">
    <source>
        <dbReference type="ARBA" id="ARBA00008034"/>
    </source>
</evidence>
<dbReference type="RefSeq" id="WP_054533454.1">
    <property type="nucleotide sequence ID" value="NZ_LGKP01000011.1"/>
</dbReference>
<feature type="transmembrane region" description="Helical" evidence="7">
    <location>
        <begin position="255"/>
        <end position="273"/>
    </location>
</feature>
<dbReference type="InterPro" id="IPR037294">
    <property type="entry name" value="ABC_BtuC-like"/>
</dbReference>
<keyword evidence="3 6" id="KW-0812">Transmembrane</keyword>
<keyword evidence="4 7" id="KW-1133">Transmembrane helix</keyword>
<proteinExistence type="inferred from homology"/>
<organism evidence="8 9">
    <name type="scientific">Herpetosiphon geysericola</name>
    <dbReference type="NCBI Taxonomy" id="70996"/>
    <lineage>
        <taxon>Bacteria</taxon>
        <taxon>Bacillati</taxon>
        <taxon>Chloroflexota</taxon>
        <taxon>Chloroflexia</taxon>
        <taxon>Herpetosiphonales</taxon>
        <taxon>Herpetosiphonaceae</taxon>
        <taxon>Herpetosiphon</taxon>
    </lineage>
</organism>
<feature type="transmembrane region" description="Helical" evidence="7">
    <location>
        <begin position="100"/>
        <end position="121"/>
    </location>
</feature>
<protein>
    <submittedName>
        <fullName evidence="8">Manganese ABC transporter permease</fullName>
    </submittedName>
</protein>
<evidence type="ECO:0000256" key="3">
    <source>
        <dbReference type="ARBA" id="ARBA00022692"/>
    </source>
</evidence>
<evidence type="ECO:0000256" key="1">
    <source>
        <dbReference type="ARBA" id="ARBA00004141"/>
    </source>
</evidence>
<dbReference type="SUPFAM" id="SSF81345">
    <property type="entry name" value="ABC transporter involved in vitamin B12 uptake, BtuC"/>
    <property type="match status" value="1"/>
</dbReference>
<gene>
    <name evidence="8" type="ORF">SE18_05655</name>
</gene>
<dbReference type="Pfam" id="PF00950">
    <property type="entry name" value="ABC-3"/>
    <property type="match status" value="1"/>
</dbReference>
<feature type="transmembrane region" description="Helical" evidence="7">
    <location>
        <begin position="201"/>
        <end position="221"/>
    </location>
</feature>
<evidence type="ECO:0000256" key="4">
    <source>
        <dbReference type="ARBA" id="ARBA00022989"/>
    </source>
</evidence>
<evidence type="ECO:0000313" key="9">
    <source>
        <dbReference type="Proteomes" id="UP000050277"/>
    </source>
</evidence>
<keyword evidence="6" id="KW-0813">Transport</keyword>
<sequence>MKCTDLWNCVVVPLQFAPTQRALVAAILIGILCSVVGAFVVLQDLSFIGDALAHASFPGVVIASMLGWNIALGGAIFGVATALGVGWITRRSKVSLDTAIGVLFAGMFALGIFLLSRNRGYNKELFGLLLGDILAVRQSDLWTIVGVGGLILVVIAALYKELVLMTFDRTAAAAQGLPVGFLHYLLLSIMAITVVVAIQSIGIVLVVAMLVTPAATASLVVRRFWSMIVWGSLQGLVAATIGIYVSAYIDGVPTGSSIVLAHTAIFIIVLLLAPRKNALAGLFQRKVAD</sequence>
<comment type="subcellular location">
    <subcellularLocation>
        <location evidence="6">Cell membrane</location>
        <topology evidence="6">Multi-pass membrane protein</topology>
    </subcellularLocation>
    <subcellularLocation>
        <location evidence="1">Membrane</location>
        <topology evidence="1">Multi-pass membrane protein</topology>
    </subcellularLocation>
</comment>
<dbReference type="GO" id="GO:0071281">
    <property type="term" value="P:cellular response to iron ion"/>
    <property type="evidence" value="ECO:0007669"/>
    <property type="project" value="UniProtKB-ARBA"/>
</dbReference>
<dbReference type="PANTHER" id="PTHR30477:SF13">
    <property type="entry name" value="IRON TRANSPORT SYSTEM MEMBRANE PROTEIN HI_0360-RELATED"/>
    <property type="match status" value="1"/>
</dbReference>
<dbReference type="AlphaFoldDB" id="A0A0P6YJ27"/>
<evidence type="ECO:0000256" key="5">
    <source>
        <dbReference type="ARBA" id="ARBA00023136"/>
    </source>
</evidence>
<dbReference type="EMBL" id="LGKP01000011">
    <property type="protein sequence ID" value="KPL90569.1"/>
    <property type="molecule type" value="Genomic_DNA"/>
</dbReference>
<accession>A0A0P6YJ27</accession>
<dbReference type="PANTHER" id="PTHR30477">
    <property type="entry name" value="ABC-TRANSPORTER METAL-BINDING PROTEIN"/>
    <property type="match status" value="1"/>
</dbReference>
<name>A0A0P6YJ27_9CHLR</name>
<feature type="transmembrane region" description="Helical" evidence="7">
    <location>
        <begin position="171"/>
        <end position="195"/>
    </location>
</feature>
<dbReference type="Gene3D" id="1.10.3470.10">
    <property type="entry name" value="ABC transporter involved in vitamin B12 uptake, BtuC"/>
    <property type="match status" value="1"/>
</dbReference>
<keyword evidence="5 7" id="KW-0472">Membrane</keyword>
<evidence type="ECO:0000256" key="6">
    <source>
        <dbReference type="RuleBase" id="RU003943"/>
    </source>
</evidence>
<evidence type="ECO:0000256" key="7">
    <source>
        <dbReference type="SAM" id="Phobius"/>
    </source>
</evidence>
<reference evidence="8 9" key="1">
    <citation type="submission" date="2015-07" db="EMBL/GenBank/DDBJ databases">
        <title>Whole genome sequence of Herpetosiphon geysericola DSM 7119.</title>
        <authorList>
            <person name="Hemp J."/>
            <person name="Ward L.M."/>
            <person name="Pace L.A."/>
            <person name="Fischer W.W."/>
        </authorList>
    </citation>
    <scope>NUCLEOTIDE SEQUENCE [LARGE SCALE GENOMIC DNA]</scope>
    <source>
        <strain evidence="8 9">DSM 7119</strain>
    </source>
</reference>
<feature type="transmembrane region" description="Helical" evidence="7">
    <location>
        <begin position="22"/>
        <end position="42"/>
    </location>
</feature>
<evidence type="ECO:0000313" key="8">
    <source>
        <dbReference type="EMBL" id="KPL90569.1"/>
    </source>
</evidence>
<dbReference type="InterPro" id="IPR001626">
    <property type="entry name" value="ABC_TroCD"/>
</dbReference>
<comment type="caution">
    <text evidence="8">The sequence shown here is derived from an EMBL/GenBank/DDBJ whole genome shotgun (WGS) entry which is preliminary data.</text>
</comment>
<dbReference type="Proteomes" id="UP000050277">
    <property type="component" value="Unassembled WGS sequence"/>
</dbReference>
<feature type="transmembrane region" description="Helical" evidence="7">
    <location>
        <begin position="62"/>
        <end position="88"/>
    </location>
</feature>
<dbReference type="OrthoDB" id="9798540at2"/>
<keyword evidence="9" id="KW-1185">Reference proteome</keyword>